<keyword evidence="2" id="KW-1185">Reference proteome</keyword>
<proteinExistence type="predicted"/>
<dbReference type="AlphaFoldDB" id="A0AAP0LGJ5"/>
<evidence type="ECO:0000313" key="2">
    <source>
        <dbReference type="Proteomes" id="UP001420932"/>
    </source>
</evidence>
<dbReference type="CDD" id="cd09272">
    <property type="entry name" value="RNase_HI_RT_Ty1"/>
    <property type="match status" value="1"/>
</dbReference>
<reference evidence="1 2" key="1">
    <citation type="submission" date="2024-01" db="EMBL/GenBank/DDBJ databases">
        <title>Genome assemblies of Stephania.</title>
        <authorList>
            <person name="Yang L."/>
        </authorList>
    </citation>
    <scope>NUCLEOTIDE SEQUENCE [LARGE SCALE GENOMIC DNA]</scope>
    <source>
        <strain evidence="1">YNDBR</strain>
        <tissue evidence="1">Leaf</tissue>
    </source>
</reference>
<dbReference type="EMBL" id="JBBNAF010000001">
    <property type="protein sequence ID" value="KAK9169245.1"/>
    <property type="molecule type" value="Genomic_DNA"/>
</dbReference>
<sequence length="111" mass="12489">MACFEATIHALWLRNFVSGLAIIDSIAKPIRLYCDNSATVFFLKNDKYSKGAKHMDLKYLSVKEEVQKQRVSIEHIGTDLMIADPLTKGLPPKTFIGHVERIGIIDKSLLT</sequence>
<organism evidence="1 2">
    <name type="scientific">Stephania yunnanensis</name>
    <dbReference type="NCBI Taxonomy" id="152371"/>
    <lineage>
        <taxon>Eukaryota</taxon>
        <taxon>Viridiplantae</taxon>
        <taxon>Streptophyta</taxon>
        <taxon>Embryophyta</taxon>
        <taxon>Tracheophyta</taxon>
        <taxon>Spermatophyta</taxon>
        <taxon>Magnoliopsida</taxon>
        <taxon>Ranunculales</taxon>
        <taxon>Menispermaceae</taxon>
        <taxon>Menispermoideae</taxon>
        <taxon>Cissampelideae</taxon>
        <taxon>Stephania</taxon>
    </lineage>
</organism>
<evidence type="ECO:0008006" key="3">
    <source>
        <dbReference type="Google" id="ProtNLM"/>
    </source>
</evidence>
<dbReference type="Proteomes" id="UP001420932">
    <property type="component" value="Unassembled WGS sequence"/>
</dbReference>
<gene>
    <name evidence="1" type="ORF">Syun_001385</name>
</gene>
<name>A0AAP0LGJ5_9MAGN</name>
<comment type="caution">
    <text evidence="1">The sequence shown here is derived from an EMBL/GenBank/DDBJ whole genome shotgun (WGS) entry which is preliminary data.</text>
</comment>
<accession>A0AAP0LGJ5</accession>
<protein>
    <recommendedName>
        <fullName evidence="3">Copia protein</fullName>
    </recommendedName>
</protein>
<evidence type="ECO:0000313" key="1">
    <source>
        <dbReference type="EMBL" id="KAK9169245.1"/>
    </source>
</evidence>